<dbReference type="PROSITE" id="PS00571">
    <property type="entry name" value="AMIDASES"/>
    <property type="match status" value="1"/>
</dbReference>
<reference evidence="3 4" key="1">
    <citation type="submission" date="2018-02" db="EMBL/GenBank/DDBJ databases">
        <title>Comparative genomes isolates from brazilian mangrove.</title>
        <authorList>
            <person name="Araujo J.E."/>
            <person name="Taketani R.G."/>
            <person name="Silva M.C.P."/>
            <person name="Loureco M.V."/>
            <person name="Andreote F.D."/>
        </authorList>
    </citation>
    <scope>NUCLEOTIDE SEQUENCE [LARGE SCALE GENOMIC DNA]</scope>
    <source>
        <strain evidence="3 4">HEX-2 MGV</strain>
    </source>
</reference>
<dbReference type="PANTHER" id="PTHR45847:SF6">
    <property type="entry name" value="FATTY ACID AMIDE HYDROLASE"/>
    <property type="match status" value="1"/>
</dbReference>
<dbReference type="PIRSF" id="PIRSF001221">
    <property type="entry name" value="Amidase_fungi"/>
    <property type="match status" value="1"/>
</dbReference>
<dbReference type="InterPro" id="IPR023631">
    <property type="entry name" value="Amidase_dom"/>
</dbReference>
<dbReference type="Pfam" id="PF01425">
    <property type="entry name" value="Amidase"/>
    <property type="match status" value="1"/>
</dbReference>
<evidence type="ECO:0000256" key="1">
    <source>
        <dbReference type="ARBA" id="ARBA00022801"/>
    </source>
</evidence>
<evidence type="ECO:0000259" key="2">
    <source>
        <dbReference type="Pfam" id="PF01425"/>
    </source>
</evidence>
<dbReference type="EMBL" id="PUIA01000010">
    <property type="protein sequence ID" value="PQO40813.1"/>
    <property type="molecule type" value="Genomic_DNA"/>
</dbReference>
<comment type="caution">
    <text evidence="3">The sequence shown here is derived from an EMBL/GenBank/DDBJ whole genome shotgun (WGS) entry which is preliminary data.</text>
</comment>
<dbReference type="Proteomes" id="UP000240009">
    <property type="component" value="Unassembled WGS sequence"/>
</dbReference>
<dbReference type="GO" id="GO:0004040">
    <property type="term" value="F:amidase activity"/>
    <property type="evidence" value="ECO:0007669"/>
    <property type="project" value="TreeGrafter"/>
</dbReference>
<dbReference type="GO" id="GO:0009062">
    <property type="term" value="P:fatty acid catabolic process"/>
    <property type="evidence" value="ECO:0007669"/>
    <property type="project" value="TreeGrafter"/>
</dbReference>
<dbReference type="InterPro" id="IPR036928">
    <property type="entry name" value="AS_sf"/>
</dbReference>
<dbReference type="Gene3D" id="3.90.1300.10">
    <property type="entry name" value="Amidase signature (AS) domain"/>
    <property type="match status" value="1"/>
</dbReference>
<dbReference type="PANTHER" id="PTHR45847">
    <property type="entry name" value="FATTY ACID AMIDE HYDROLASE"/>
    <property type="match status" value="1"/>
</dbReference>
<evidence type="ECO:0000313" key="3">
    <source>
        <dbReference type="EMBL" id="PQO40813.1"/>
    </source>
</evidence>
<dbReference type="AlphaFoldDB" id="A0A2S8G8Q6"/>
<sequence length="530" mass="56932">MQRTSPKLWQHGAAQLAHLIASREVSAVEVIAAHIDRINTVNPHINALTETFFDQATATAKRLDDDPSLHANQPLRGVPISIKECFLVAGGKSTLGMTTPAVQHTHDGIHVARLREAGGIVLGMTNVPQMMIIHETRNPVFGTTNNPWNLERSVGGSSGGEAAILAAGGTALGLGSDLGGSIRLPSHFCGIAGLKPTSRRLLRSGAVENLRGMAWLEYQPGPMARHVADLRLAMQVLARQQANMKWSDPEVAPLGFDPQASTDISSLRIGVYADDGFFPPCPAVKRAIAEGIEGLTARGATIVTLEPPKTLDLLKSYFAIASADGGRDFRRMLKGSRLDPEIARLVRLAALPRWLRPLIAMLVLAPFGKRKMSALFQASGPRSANSLWQITYQAACQVREVFQSWDNAGVDAVLCPTHATPALLPDSAVDMMPAASYSVVMNLLGVPCGNVPATRVRAEETSDRSGNLDASEQMAAKIERGSAGLPVGVQVAGRFWREDQVLSVMEALESHYRTLPDFPAISHLPKFGND</sequence>
<accession>A0A2S8G8Q6</accession>
<dbReference type="InterPro" id="IPR020556">
    <property type="entry name" value="Amidase_CS"/>
</dbReference>
<name>A0A2S8G8Q6_9BACT</name>
<organism evidence="3 4">
    <name type="scientific">Blastopirellula marina</name>
    <dbReference type="NCBI Taxonomy" id="124"/>
    <lineage>
        <taxon>Bacteria</taxon>
        <taxon>Pseudomonadati</taxon>
        <taxon>Planctomycetota</taxon>
        <taxon>Planctomycetia</taxon>
        <taxon>Pirellulales</taxon>
        <taxon>Pirellulaceae</taxon>
        <taxon>Blastopirellula</taxon>
    </lineage>
</organism>
<feature type="domain" description="Amidase" evidence="2">
    <location>
        <begin position="29"/>
        <end position="502"/>
    </location>
</feature>
<protein>
    <submittedName>
        <fullName evidence="3">Amidase</fullName>
    </submittedName>
</protein>
<dbReference type="GO" id="GO:0017064">
    <property type="term" value="F:fatty acid amide hydrolase activity"/>
    <property type="evidence" value="ECO:0007669"/>
    <property type="project" value="TreeGrafter"/>
</dbReference>
<evidence type="ECO:0000313" key="4">
    <source>
        <dbReference type="Proteomes" id="UP000240009"/>
    </source>
</evidence>
<keyword evidence="1" id="KW-0378">Hydrolase</keyword>
<dbReference type="OrthoDB" id="9811471at2"/>
<dbReference type="RefSeq" id="WP_105349720.1">
    <property type="nucleotide sequence ID" value="NZ_PUIA01000010.1"/>
</dbReference>
<dbReference type="InterPro" id="IPR052096">
    <property type="entry name" value="Endocannabinoid_amidase"/>
</dbReference>
<gene>
    <name evidence="3" type="ORF">C5Y96_01170</name>
</gene>
<dbReference type="SUPFAM" id="SSF75304">
    <property type="entry name" value="Amidase signature (AS) enzymes"/>
    <property type="match status" value="1"/>
</dbReference>
<proteinExistence type="predicted"/>